<accession>A0A918CWJ4</accession>
<proteinExistence type="inferred from homology"/>
<evidence type="ECO:0000256" key="2">
    <source>
        <dbReference type="ARBA" id="ARBA00023002"/>
    </source>
</evidence>
<comment type="similarity">
    <text evidence="1">Belongs to the bacterial ring-hydroxylating dioxygenase beta subunit family.</text>
</comment>
<dbReference type="GO" id="GO:0051213">
    <property type="term" value="F:dioxygenase activity"/>
    <property type="evidence" value="ECO:0007669"/>
    <property type="project" value="UniProtKB-KW"/>
</dbReference>
<gene>
    <name evidence="3" type="ORF">GCM10011578_087570</name>
</gene>
<dbReference type="CDD" id="cd00667">
    <property type="entry name" value="ring_hydroxylating_dioxygenases_beta"/>
    <property type="match status" value="1"/>
</dbReference>
<comment type="caution">
    <text evidence="3">The sequence shown here is derived from an EMBL/GenBank/DDBJ whole genome shotgun (WGS) entry which is preliminary data.</text>
</comment>
<dbReference type="EMBL" id="BMML01000032">
    <property type="protein sequence ID" value="GGN40271.1"/>
    <property type="molecule type" value="Genomic_DNA"/>
</dbReference>
<dbReference type="Proteomes" id="UP000653411">
    <property type="component" value="Unassembled WGS sequence"/>
</dbReference>
<reference evidence="3" key="1">
    <citation type="journal article" date="2014" name="Int. J. Syst. Evol. Microbiol.">
        <title>Complete genome sequence of Corynebacterium casei LMG S-19264T (=DSM 44701T), isolated from a smear-ripened cheese.</title>
        <authorList>
            <consortium name="US DOE Joint Genome Institute (JGI-PGF)"/>
            <person name="Walter F."/>
            <person name="Albersmeier A."/>
            <person name="Kalinowski J."/>
            <person name="Ruckert C."/>
        </authorList>
    </citation>
    <scope>NUCLEOTIDE SEQUENCE</scope>
    <source>
        <strain evidence="3">CGMCC 4.7110</strain>
    </source>
</reference>
<dbReference type="Gene3D" id="3.10.450.50">
    <property type="match status" value="1"/>
</dbReference>
<dbReference type="InterPro" id="IPR000391">
    <property type="entry name" value="Rng_hydr_dOase-bsu"/>
</dbReference>
<name>A0A918CWJ4_9ACTN</name>
<keyword evidence="4" id="KW-1185">Reference proteome</keyword>
<protein>
    <submittedName>
        <fullName evidence="3">Hypothetical biphenyl dioxygenase beta subunit</fullName>
    </submittedName>
</protein>
<reference evidence="3" key="2">
    <citation type="submission" date="2020-09" db="EMBL/GenBank/DDBJ databases">
        <authorList>
            <person name="Sun Q."/>
            <person name="Zhou Y."/>
        </authorList>
    </citation>
    <scope>NUCLEOTIDE SEQUENCE</scope>
    <source>
        <strain evidence="3">CGMCC 4.7110</strain>
    </source>
</reference>
<dbReference type="SUPFAM" id="SSF54427">
    <property type="entry name" value="NTF2-like"/>
    <property type="match status" value="1"/>
</dbReference>
<sequence>MTLFSEEQRESVQTAFLDPQSLWNDLNHFYIREAWLLDDRRFREWFALFTEDMMYFMPRRKNVPVREAHREIPPIGTDLPYYEDDRKLMEVRLQRLESGMGWAEEPPSRTRHLVGNLVIETVGEDEVVAKTGFICYRSQLEVDQSIYAGSRTDVLRREDSEWRIAHRTIVLDANVILDKNISIFF</sequence>
<dbReference type="AlphaFoldDB" id="A0A918CWJ4"/>
<keyword evidence="2" id="KW-0560">Oxidoreductase</keyword>
<dbReference type="PANTHER" id="PTHR41534:SF2">
    <property type="entry name" value="3-PHENYLPROPIONATE_CINNAMIC ACID DIOXYGENASE SUBUNIT BETA"/>
    <property type="match status" value="1"/>
</dbReference>
<dbReference type="PANTHER" id="PTHR41534">
    <property type="entry name" value="BLR3401 PROTEIN"/>
    <property type="match status" value="1"/>
</dbReference>
<keyword evidence="3" id="KW-0223">Dioxygenase</keyword>
<evidence type="ECO:0000313" key="3">
    <source>
        <dbReference type="EMBL" id="GGN40271.1"/>
    </source>
</evidence>
<organism evidence="3 4">
    <name type="scientific">Streptomyces fuscichromogenes</name>
    <dbReference type="NCBI Taxonomy" id="1324013"/>
    <lineage>
        <taxon>Bacteria</taxon>
        <taxon>Bacillati</taxon>
        <taxon>Actinomycetota</taxon>
        <taxon>Actinomycetes</taxon>
        <taxon>Kitasatosporales</taxon>
        <taxon>Streptomycetaceae</taxon>
        <taxon>Streptomyces</taxon>
    </lineage>
</organism>
<dbReference type="NCBIfam" id="NF007479">
    <property type="entry name" value="PRK10069.1"/>
    <property type="match status" value="1"/>
</dbReference>
<evidence type="ECO:0000313" key="4">
    <source>
        <dbReference type="Proteomes" id="UP000653411"/>
    </source>
</evidence>
<dbReference type="RefSeq" id="WP_189268538.1">
    <property type="nucleotide sequence ID" value="NZ_BMML01000032.1"/>
</dbReference>
<evidence type="ECO:0000256" key="1">
    <source>
        <dbReference type="ARBA" id="ARBA00009570"/>
    </source>
</evidence>
<dbReference type="Pfam" id="PF00866">
    <property type="entry name" value="Ring_hydroxyl_B"/>
    <property type="match status" value="1"/>
</dbReference>
<dbReference type="InterPro" id="IPR032710">
    <property type="entry name" value="NTF2-like_dom_sf"/>
</dbReference>
<dbReference type="GO" id="GO:0019380">
    <property type="term" value="P:3-phenylpropionate catabolic process"/>
    <property type="evidence" value="ECO:0007669"/>
    <property type="project" value="TreeGrafter"/>
</dbReference>